<evidence type="ECO:0000256" key="3">
    <source>
        <dbReference type="ARBA" id="ARBA00023134"/>
    </source>
</evidence>
<evidence type="ECO:0000256" key="2">
    <source>
        <dbReference type="ARBA" id="ARBA00022741"/>
    </source>
</evidence>
<dbReference type="GO" id="GO:0045335">
    <property type="term" value="C:phagocytic vesicle"/>
    <property type="evidence" value="ECO:0007669"/>
    <property type="project" value="TreeGrafter"/>
</dbReference>
<dbReference type="PROSITE" id="PS51419">
    <property type="entry name" value="RAB"/>
    <property type="match status" value="1"/>
</dbReference>
<evidence type="ECO:0000313" key="5">
    <source>
        <dbReference type="Proteomes" id="UP001174909"/>
    </source>
</evidence>
<dbReference type="Gene3D" id="3.40.50.300">
    <property type="entry name" value="P-loop containing nucleotide triphosphate hydrolases"/>
    <property type="match status" value="1"/>
</dbReference>
<dbReference type="FunFam" id="3.40.50.300:FF:001447">
    <property type="entry name" value="Ras-related protein Rab-1B"/>
    <property type="match status" value="1"/>
</dbReference>
<dbReference type="SUPFAM" id="SSF52540">
    <property type="entry name" value="P-loop containing nucleoside triphosphate hydrolases"/>
    <property type="match status" value="1"/>
</dbReference>
<organism evidence="4 5">
    <name type="scientific">Geodia barretti</name>
    <name type="common">Barrett's horny sponge</name>
    <dbReference type="NCBI Taxonomy" id="519541"/>
    <lineage>
        <taxon>Eukaryota</taxon>
        <taxon>Metazoa</taxon>
        <taxon>Porifera</taxon>
        <taxon>Demospongiae</taxon>
        <taxon>Heteroscleromorpha</taxon>
        <taxon>Tetractinellida</taxon>
        <taxon>Astrophorina</taxon>
        <taxon>Geodiidae</taxon>
        <taxon>Geodia</taxon>
    </lineage>
</organism>
<dbReference type="SMART" id="SM00174">
    <property type="entry name" value="RHO"/>
    <property type="match status" value="1"/>
</dbReference>
<dbReference type="PANTHER" id="PTHR47981:SF39">
    <property type="entry name" value="RAS-RELATED PROTEIN RAB"/>
    <property type="match status" value="1"/>
</dbReference>
<dbReference type="GO" id="GO:0003924">
    <property type="term" value="F:GTPase activity"/>
    <property type="evidence" value="ECO:0007669"/>
    <property type="project" value="InterPro"/>
</dbReference>
<dbReference type="PROSITE" id="PS51421">
    <property type="entry name" value="RAS"/>
    <property type="match status" value="1"/>
</dbReference>
<keyword evidence="5" id="KW-1185">Reference proteome</keyword>
<dbReference type="GO" id="GO:0090385">
    <property type="term" value="P:phagosome-lysosome fusion"/>
    <property type="evidence" value="ECO:0007669"/>
    <property type="project" value="TreeGrafter"/>
</dbReference>
<comment type="similarity">
    <text evidence="1">Belongs to the small GTPase superfamily. Rab family.</text>
</comment>
<dbReference type="InterPro" id="IPR027417">
    <property type="entry name" value="P-loop_NTPase"/>
</dbReference>
<sequence>TLATGTFSPNYKLTIGVDFSLKTLEWDSRTKVNLQLWDIAGHERFNHMTRVYYKYAIAAIIVFDIKRLATFESVLKWLDDVNQKVMLENGSSIPIILLANKCDLDDHQVDQATLDAFCKTHGITAWFATSAKENKNIGMATGWVFLLNLKNLLYPLIGFHNIITPEGICMLLHLPLYGILYNVWCRDIIDMPWLYNLLQSYAGTPDLLHPLRYFVAMSQMNTQHQSLTFQSLS</sequence>
<dbReference type="GO" id="GO:0005770">
    <property type="term" value="C:late endosome"/>
    <property type="evidence" value="ECO:0007669"/>
    <property type="project" value="TreeGrafter"/>
</dbReference>
<dbReference type="SMART" id="SM00173">
    <property type="entry name" value="RAS"/>
    <property type="match status" value="1"/>
</dbReference>
<evidence type="ECO:0000256" key="1">
    <source>
        <dbReference type="ARBA" id="ARBA00006270"/>
    </source>
</evidence>
<protein>
    <submittedName>
        <fullName evidence="4">Ras-related protein Rab-32B</fullName>
    </submittedName>
</protein>
<evidence type="ECO:0000313" key="4">
    <source>
        <dbReference type="EMBL" id="CAI8036493.1"/>
    </source>
</evidence>
<keyword evidence="2" id="KW-0547">Nucleotide-binding</keyword>
<reference evidence="4" key="1">
    <citation type="submission" date="2023-03" db="EMBL/GenBank/DDBJ databases">
        <authorList>
            <person name="Steffen K."/>
            <person name="Cardenas P."/>
        </authorList>
    </citation>
    <scope>NUCLEOTIDE SEQUENCE</scope>
</reference>
<dbReference type="Pfam" id="PF00071">
    <property type="entry name" value="Ras"/>
    <property type="match status" value="1"/>
</dbReference>
<keyword evidence="3" id="KW-0342">GTP-binding</keyword>
<dbReference type="SMART" id="SM00175">
    <property type="entry name" value="RAB"/>
    <property type="match status" value="1"/>
</dbReference>
<dbReference type="Proteomes" id="UP001174909">
    <property type="component" value="Unassembled WGS sequence"/>
</dbReference>
<dbReference type="PANTHER" id="PTHR47981">
    <property type="entry name" value="RAB FAMILY"/>
    <property type="match status" value="1"/>
</dbReference>
<dbReference type="InterPro" id="IPR001806">
    <property type="entry name" value="Small_GTPase"/>
</dbReference>
<dbReference type="PRINTS" id="PR00449">
    <property type="entry name" value="RASTRNSFRMNG"/>
</dbReference>
<feature type="non-terminal residue" evidence="4">
    <location>
        <position position="233"/>
    </location>
</feature>
<dbReference type="AlphaFoldDB" id="A0AA35SV58"/>
<dbReference type="GO" id="GO:0008333">
    <property type="term" value="P:endosome to lysosome transport"/>
    <property type="evidence" value="ECO:0007669"/>
    <property type="project" value="TreeGrafter"/>
</dbReference>
<dbReference type="GO" id="GO:0005764">
    <property type="term" value="C:lysosome"/>
    <property type="evidence" value="ECO:0007669"/>
    <property type="project" value="TreeGrafter"/>
</dbReference>
<dbReference type="InterPro" id="IPR005225">
    <property type="entry name" value="Small_GTP-bd"/>
</dbReference>
<comment type="caution">
    <text evidence="4">The sequence shown here is derived from an EMBL/GenBank/DDBJ whole genome shotgun (WGS) entry which is preliminary data.</text>
</comment>
<accession>A0AA35SV58</accession>
<dbReference type="NCBIfam" id="TIGR00231">
    <property type="entry name" value="small_GTP"/>
    <property type="match status" value="1"/>
</dbReference>
<name>A0AA35SV58_GEOBA</name>
<dbReference type="GO" id="GO:0005525">
    <property type="term" value="F:GTP binding"/>
    <property type="evidence" value="ECO:0007669"/>
    <property type="project" value="UniProtKB-KW"/>
</dbReference>
<gene>
    <name evidence="4" type="ORF">GBAR_LOCUS20444</name>
</gene>
<proteinExistence type="inferred from homology"/>
<dbReference type="EMBL" id="CASHTH010002873">
    <property type="protein sequence ID" value="CAI8036493.1"/>
    <property type="molecule type" value="Genomic_DNA"/>
</dbReference>